<dbReference type="InterPro" id="IPR033762">
    <property type="entry name" value="MCM_OB"/>
</dbReference>
<proteinExistence type="inferred from homology"/>
<keyword evidence="4" id="KW-0235">DNA replication</keyword>
<dbReference type="Gene3D" id="2.40.50.140">
    <property type="entry name" value="Nucleic acid-binding proteins"/>
    <property type="match status" value="1"/>
</dbReference>
<dbReference type="InterPro" id="IPR003593">
    <property type="entry name" value="AAA+_ATPase"/>
</dbReference>
<feature type="domain" description="MCM C-terminal AAA(+) ATPase" evidence="18">
    <location>
        <begin position="289"/>
        <end position="494"/>
    </location>
</feature>
<keyword evidence="20" id="KW-1185">Reference proteome</keyword>
<evidence type="ECO:0000256" key="8">
    <source>
        <dbReference type="ARBA" id="ARBA00022806"/>
    </source>
</evidence>
<dbReference type="SUPFAM" id="SSF52540">
    <property type="entry name" value="P-loop containing nucleoside triphosphate hydrolases"/>
    <property type="match status" value="1"/>
</dbReference>
<evidence type="ECO:0000256" key="2">
    <source>
        <dbReference type="ARBA" id="ARBA00008010"/>
    </source>
</evidence>
<dbReference type="InterPro" id="IPR058768">
    <property type="entry name" value="MCM9_N"/>
</dbReference>
<dbReference type="PROSITE" id="PS00847">
    <property type="entry name" value="MCM_1"/>
    <property type="match status" value="1"/>
</dbReference>
<evidence type="ECO:0000256" key="14">
    <source>
        <dbReference type="ARBA" id="ARBA00042301"/>
    </source>
</evidence>
<dbReference type="PANTHER" id="PTHR11630:SF48">
    <property type="entry name" value="DNA HELICASE MCM9"/>
    <property type="match status" value="1"/>
</dbReference>
<feature type="region of interest" description="Disordered" evidence="17">
    <location>
        <begin position="747"/>
        <end position="778"/>
    </location>
</feature>
<dbReference type="Pfam" id="PF00493">
    <property type="entry name" value="MCM"/>
    <property type="match status" value="1"/>
</dbReference>
<feature type="compositionally biased region" description="Polar residues" evidence="17">
    <location>
        <begin position="859"/>
        <end position="876"/>
    </location>
</feature>
<evidence type="ECO:0000256" key="4">
    <source>
        <dbReference type="ARBA" id="ARBA00022705"/>
    </source>
</evidence>
<dbReference type="Pfam" id="PF26066">
    <property type="entry name" value="MCM9_N"/>
    <property type="match status" value="1"/>
</dbReference>
<evidence type="ECO:0000256" key="1">
    <source>
        <dbReference type="ARBA" id="ARBA00004123"/>
    </source>
</evidence>
<name>A0ABQ9K7Y1_9CUCU</name>
<gene>
    <name evidence="19" type="ORF">NQ317_015120</name>
</gene>
<evidence type="ECO:0000256" key="6">
    <source>
        <dbReference type="ARBA" id="ARBA00022763"/>
    </source>
</evidence>
<accession>A0ABQ9K7Y1</accession>
<evidence type="ECO:0000256" key="17">
    <source>
        <dbReference type="SAM" id="MobiDB-lite"/>
    </source>
</evidence>
<dbReference type="EMBL" id="JAPWTJ010000010">
    <property type="protein sequence ID" value="KAJ8985625.1"/>
    <property type="molecule type" value="Genomic_DNA"/>
</dbReference>
<evidence type="ECO:0000259" key="18">
    <source>
        <dbReference type="PROSITE" id="PS50051"/>
    </source>
</evidence>
<comment type="subcellular location">
    <subcellularLocation>
        <location evidence="1">Nucleus</location>
    </subcellularLocation>
</comment>
<keyword evidence="11" id="KW-0234">DNA repair</keyword>
<dbReference type="SMART" id="SM00350">
    <property type="entry name" value="MCM"/>
    <property type="match status" value="1"/>
</dbReference>
<feature type="region of interest" description="Disordered" evidence="17">
    <location>
        <begin position="808"/>
        <end position="876"/>
    </location>
</feature>
<protein>
    <recommendedName>
        <fullName evidence="13">DNA helicase MCM9</fullName>
        <ecNumber evidence="3">3.6.4.12</ecNumber>
    </recommendedName>
    <alternativeName>
        <fullName evidence="14">Minichromosome maintenance 9</fullName>
    </alternativeName>
</protein>
<dbReference type="PANTHER" id="PTHR11630">
    <property type="entry name" value="DNA REPLICATION LICENSING FACTOR MCM FAMILY MEMBER"/>
    <property type="match status" value="1"/>
</dbReference>
<keyword evidence="10 16" id="KW-0238">DNA-binding</keyword>
<evidence type="ECO:0000256" key="10">
    <source>
        <dbReference type="ARBA" id="ARBA00023125"/>
    </source>
</evidence>
<evidence type="ECO:0000256" key="7">
    <source>
        <dbReference type="ARBA" id="ARBA00022801"/>
    </source>
</evidence>
<dbReference type="InterPro" id="IPR012340">
    <property type="entry name" value="NA-bd_OB-fold"/>
</dbReference>
<evidence type="ECO:0000313" key="20">
    <source>
        <dbReference type="Proteomes" id="UP001162164"/>
    </source>
</evidence>
<keyword evidence="6" id="KW-0227">DNA damage</keyword>
<comment type="similarity">
    <text evidence="2 16">Belongs to the MCM family.</text>
</comment>
<dbReference type="Pfam" id="PF17855">
    <property type="entry name" value="MCM_lid"/>
    <property type="match status" value="1"/>
</dbReference>
<reference evidence="19" key="1">
    <citation type="journal article" date="2023" name="Insect Mol. Biol.">
        <title>Genome sequencing provides insights into the evolution of gene families encoding plant cell wall-degrading enzymes in longhorned beetles.</title>
        <authorList>
            <person name="Shin N.R."/>
            <person name="Okamura Y."/>
            <person name="Kirsch R."/>
            <person name="Pauchet Y."/>
        </authorList>
    </citation>
    <scope>NUCLEOTIDE SEQUENCE</scope>
    <source>
        <strain evidence="19">MMC_N1</strain>
    </source>
</reference>
<feature type="compositionally biased region" description="Polar residues" evidence="17">
    <location>
        <begin position="758"/>
        <end position="767"/>
    </location>
</feature>
<evidence type="ECO:0000256" key="5">
    <source>
        <dbReference type="ARBA" id="ARBA00022741"/>
    </source>
</evidence>
<evidence type="ECO:0000256" key="11">
    <source>
        <dbReference type="ARBA" id="ARBA00023204"/>
    </source>
</evidence>
<keyword evidence="7" id="KW-0378">Hydrolase</keyword>
<dbReference type="InterPro" id="IPR001208">
    <property type="entry name" value="MCM_dom"/>
</dbReference>
<keyword evidence="8" id="KW-0347">Helicase</keyword>
<evidence type="ECO:0000256" key="9">
    <source>
        <dbReference type="ARBA" id="ARBA00022840"/>
    </source>
</evidence>
<dbReference type="Gene3D" id="3.40.50.300">
    <property type="entry name" value="P-loop containing nucleotide triphosphate hydrolases"/>
    <property type="match status" value="1"/>
</dbReference>
<sequence length="938" mass="105095">MCEDYLINFHRNEITQILQDEDISKHFSININFIVFYEHQLTVVSELLKNPEKCLEEWDRASIKAQMAVLKDAGDNAQIKNNVHCRMYLPRVSTFRKTIFPGNDDAGNFLHVAVFTGTVMRISAAKLLEYQRNYICVKCKHAMLVKAEYDRKYIIKQPKKCENPEGCSSTNLITFGELDSDNCKDYQEIKIQEQVKQLGVGCMPNTMWVTLEDDLVDSCKPGDNVTICGIVKRRWGEFSKGCKIDIDIVLKANHVQVDNNSSSIATVTPEVRQIFTAFWEKYSSNPLMGRDMILKSFCPQIYGLYLVKLAIAIVLAGGSHLEDTTQTGVHTRSESHILLVGDPGTGKSQLLRFASKIISRSVLTTGVGSTAAGLTVTALMEHGEWQLEGGALVMSDGGICCIDEFNSMKEHDRTSIHEAMEQQTISVAKASMVCKLNTRCSILAACNPKANLDPSQPLCMSIALPSPLLSRFDLILLLKDSINVDWDVQVADYILNGGCNISKLTDSGLWSVEVLQSYFTIIRKLNPKLSENAERILSAYYHMQRRIDGRNKARTTVRLLESLVRLSQGHARLMYHEEVETIDSIYAIVLIDAAMEYDASILDLNMSVHSVLPEYPTRDYRRVLGAILGKLGLQTILNEEIERLDMNKQKGGGENVRSRFFNRQSSGDDLNQNVAEYSESENSEQVEDDLVGISYDASNKKANKGIVGNRCIKRMREETEVAKDESNSDADEFEHLNCAGGSNFSKFKTTPTKRKINKNMSHDISVNSDKSSSHKKYSDKDLKTIRNAFGEIDDLDFNLDEGYDTVSLNFSREPKDEMKNIPAQTKSENTKTDSSSVISIDTDRLKSSKFNDSNKNDSVLSNVTEQSSSDVTKNNVNISTSPISRILHKEKAVNKLEGGVKKSCVKDRLKKFKFTLKDSHKDAGVSEEGKKKSKNLAT</sequence>
<dbReference type="PROSITE" id="PS50051">
    <property type="entry name" value="MCM_2"/>
    <property type="match status" value="1"/>
</dbReference>
<evidence type="ECO:0000256" key="3">
    <source>
        <dbReference type="ARBA" id="ARBA00012551"/>
    </source>
</evidence>
<dbReference type="InterPro" id="IPR018525">
    <property type="entry name" value="MCM_CS"/>
</dbReference>
<comment type="catalytic activity">
    <reaction evidence="15">
        <text>ATP + H2O = ADP + phosphate + H(+)</text>
        <dbReference type="Rhea" id="RHEA:13065"/>
        <dbReference type="ChEBI" id="CHEBI:15377"/>
        <dbReference type="ChEBI" id="CHEBI:15378"/>
        <dbReference type="ChEBI" id="CHEBI:30616"/>
        <dbReference type="ChEBI" id="CHEBI:43474"/>
        <dbReference type="ChEBI" id="CHEBI:456216"/>
        <dbReference type="EC" id="3.6.4.12"/>
    </reaction>
</comment>
<organism evidence="19 20">
    <name type="scientific">Molorchus minor</name>
    <dbReference type="NCBI Taxonomy" id="1323400"/>
    <lineage>
        <taxon>Eukaryota</taxon>
        <taxon>Metazoa</taxon>
        <taxon>Ecdysozoa</taxon>
        <taxon>Arthropoda</taxon>
        <taxon>Hexapoda</taxon>
        <taxon>Insecta</taxon>
        <taxon>Pterygota</taxon>
        <taxon>Neoptera</taxon>
        <taxon>Endopterygota</taxon>
        <taxon>Coleoptera</taxon>
        <taxon>Polyphaga</taxon>
        <taxon>Cucujiformia</taxon>
        <taxon>Chrysomeloidea</taxon>
        <taxon>Cerambycidae</taxon>
        <taxon>Lamiinae</taxon>
        <taxon>Monochamini</taxon>
        <taxon>Molorchus</taxon>
    </lineage>
</organism>
<dbReference type="Pfam" id="PF17207">
    <property type="entry name" value="MCM_OB"/>
    <property type="match status" value="1"/>
</dbReference>
<keyword evidence="12" id="KW-0539">Nucleus</keyword>
<evidence type="ECO:0000256" key="16">
    <source>
        <dbReference type="RuleBase" id="RU004070"/>
    </source>
</evidence>
<dbReference type="InterPro" id="IPR031327">
    <property type="entry name" value="MCM"/>
</dbReference>
<evidence type="ECO:0000256" key="15">
    <source>
        <dbReference type="ARBA" id="ARBA00047995"/>
    </source>
</evidence>
<comment type="caution">
    <text evidence="19">The sequence shown here is derived from an EMBL/GenBank/DDBJ whole genome shotgun (WGS) entry which is preliminary data.</text>
</comment>
<dbReference type="SMART" id="SM00382">
    <property type="entry name" value="AAA"/>
    <property type="match status" value="1"/>
</dbReference>
<feature type="compositionally biased region" description="Low complexity" evidence="17">
    <location>
        <begin position="848"/>
        <end position="858"/>
    </location>
</feature>
<dbReference type="InterPro" id="IPR041562">
    <property type="entry name" value="MCM_lid"/>
</dbReference>
<dbReference type="InterPro" id="IPR027417">
    <property type="entry name" value="P-loop_NTPase"/>
</dbReference>
<dbReference type="PRINTS" id="PR01657">
    <property type="entry name" value="MCMFAMILY"/>
</dbReference>
<feature type="compositionally biased region" description="Basic and acidic residues" evidence="17">
    <location>
        <begin position="919"/>
        <end position="930"/>
    </location>
</feature>
<dbReference type="SUPFAM" id="SSF50249">
    <property type="entry name" value="Nucleic acid-binding proteins"/>
    <property type="match status" value="1"/>
</dbReference>
<keyword evidence="9 16" id="KW-0067">ATP-binding</keyword>
<feature type="region of interest" description="Disordered" evidence="17">
    <location>
        <begin position="919"/>
        <end position="938"/>
    </location>
</feature>
<dbReference type="EC" id="3.6.4.12" evidence="3"/>
<keyword evidence="5 16" id="KW-0547">Nucleotide-binding</keyword>
<evidence type="ECO:0000256" key="12">
    <source>
        <dbReference type="ARBA" id="ARBA00023242"/>
    </source>
</evidence>
<evidence type="ECO:0000313" key="19">
    <source>
        <dbReference type="EMBL" id="KAJ8985625.1"/>
    </source>
</evidence>
<dbReference type="Proteomes" id="UP001162164">
    <property type="component" value="Unassembled WGS sequence"/>
</dbReference>
<evidence type="ECO:0000256" key="13">
    <source>
        <dbReference type="ARBA" id="ARBA00041085"/>
    </source>
</evidence>